<dbReference type="EMBL" id="MU858251">
    <property type="protein sequence ID" value="KAK4208261.1"/>
    <property type="molecule type" value="Genomic_DNA"/>
</dbReference>
<keyword evidence="3" id="KW-1185">Reference proteome</keyword>
<proteinExistence type="predicted"/>
<evidence type="ECO:0000313" key="2">
    <source>
        <dbReference type="EMBL" id="KAK4208261.1"/>
    </source>
</evidence>
<evidence type="ECO:0000313" key="3">
    <source>
        <dbReference type="Proteomes" id="UP001301769"/>
    </source>
</evidence>
<feature type="region of interest" description="Disordered" evidence="1">
    <location>
        <begin position="184"/>
        <end position="217"/>
    </location>
</feature>
<dbReference type="AlphaFoldDB" id="A0AAN6XYY2"/>
<sequence>MCVPDQKRVHPECHHEWYDWVLCAHHGTDDLGHPTPCLAAADATAAPAPAAAPTFCPVCFVGFARSGWTCSICSNTNYTGALWQQVECAHCGDFASLRAGHVTCRLCVAVVPGQPTNIPEPEILWGGADADLAWEGDDEMEDDNDLDFDLDVDEELEPIDDIDALYDGMAGVFTQTLALRPALRPEETTDEEERGDFMVIWRRRPGDESDDTMSDSE</sequence>
<accession>A0AAN6XYY2</accession>
<organism evidence="2 3">
    <name type="scientific">Rhypophila decipiens</name>
    <dbReference type="NCBI Taxonomy" id="261697"/>
    <lineage>
        <taxon>Eukaryota</taxon>
        <taxon>Fungi</taxon>
        <taxon>Dikarya</taxon>
        <taxon>Ascomycota</taxon>
        <taxon>Pezizomycotina</taxon>
        <taxon>Sordariomycetes</taxon>
        <taxon>Sordariomycetidae</taxon>
        <taxon>Sordariales</taxon>
        <taxon>Naviculisporaceae</taxon>
        <taxon>Rhypophila</taxon>
    </lineage>
</organism>
<dbReference type="Proteomes" id="UP001301769">
    <property type="component" value="Unassembled WGS sequence"/>
</dbReference>
<reference evidence="2" key="2">
    <citation type="submission" date="2023-05" db="EMBL/GenBank/DDBJ databases">
        <authorList>
            <consortium name="Lawrence Berkeley National Laboratory"/>
            <person name="Steindorff A."/>
            <person name="Hensen N."/>
            <person name="Bonometti L."/>
            <person name="Westerberg I."/>
            <person name="Brannstrom I.O."/>
            <person name="Guillou S."/>
            <person name="Cros-Aarteil S."/>
            <person name="Calhoun S."/>
            <person name="Haridas S."/>
            <person name="Kuo A."/>
            <person name="Mondo S."/>
            <person name="Pangilinan J."/>
            <person name="Riley R."/>
            <person name="Labutti K."/>
            <person name="Andreopoulos B."/>
            <person name="Lipzen A."/>
            <person name="Chen C."/>
            <person name="Yanf M."/>
            <person name="Daum C."/>
            <person name="Ng V."/>
            <person name="Clum A."/>
            <person name="Ohm R."/>
            <person name="Martin F."/>
            <person name="Silar P."/>
            <person name="Natvig D."/>
            <person name="Lalanne C."/>
            <person name="Gautier V."/>
            <person name="Ament-Velasquez S.L."/>
            <person name="Kruys A."/>
            <person name="Hutchinson M.I."/>
            <person name="Powell A.J."/>
            <person name="Barry K."/>
            <person name="Miller A.N."/>
            <person name="Grigoriev I.V."/>
            <person name="Debuchy R."/>
            <person name="Gladieux P."/>
            <person name="Thoren M.H."/>
            <person name="Johannesson H."/>
        </authorList>
    </citation>
    <scope>NUCLEOTIDE SEQUENCE</scope>
    <source>
        <strain evidence="2">PSN293</strain>
    </source>
</reference>
<name>A0AAN6XYY2_9PEZI</name>
<evidence type="ECO:0000256" key="1">
    <source>
        <dbReference type="SAM" id="MobiDB-lite"/>
    </source>
</evidence>
<reference evidence="2" key="1">
    <citation type="journal article" date="2023" name="Mol. Phylogenet. Evol.">
        <title>Genome-scale phylogeny and comparative genomics of the fungal order Sordariales.</title>
        <authorList>
            <person name="Hensen N."/>
            <person name="Bonometti L."/>
            <person name="Westerberg I."/>
            <person name="Brannstrom I.O."/>
            <person name="Guillou S."/>
            <person name="Cros-Aarteil S."/>
            <person name="Calhoun S."/>
            <person name="Haridas S."/>
            <person name="Kuo A."/>
            <person name="Mondo S."/>
            <person name="Pangilinan J."/>
            <person name="Riley R."/>
            <person name="LaButti K."/>
            <person name="Andreopoulos B."/>
            <person name="Lipzen A."/>
            <person name="Chen C."/>
            <person name="Yan M."/>
            <person name="Daum C."/>
            <person name="Ng V."/>
            <person name="Clum A."/>
            <person name="Steindorff A."/>
            <person name="Ohm R.A."/>
            <person name="Martin F."/>
            <person name="Silar P."/>
            <person name="Natvig D.O."/>
            <person name="Lalanne C."/>
            <person name="Gautier V."/>
            <person name="Ament-Velasquez S.L."/>
            <person name="Kruys A."/>
            <person name="Hutchinson M.I."/>
            <person name="Powell A.J."/>
            <person name="Barry K."/>
            <person name="Miller A.N."/>
            <person name="Grigoriev I.V."/>
            <person name="Debuchy R."/>
            <person name="Gladieux P."/>
            <person name="Hiltunen Thoren M."/>
            <person name="Johannesson H."/>
        </authorList>
    </citation>
    <scope>NUCLEOTIDE SEQUENCE</scope>
    <source>
        <strain evidence="2">PSN293</strain>
    </source>
</reference>
<gene>
    <name evidence="2" type="ORF">QBC37DRAFT_379261</name>
</gene>
<feature type="compositionally biased region" description="Acidic residues" evidence="1">
    <location>
        <begin position="208"/>
        <end position="217"/>
    </location>
</feature>
<comment type="caution">
    <text evidence="2">The sequence shown here is derived from an EMBL/GenBank/DDBJ whole genome shotgun (WGS) entry which is preliminary data.</text>
</comment>
<protein>
    <submittedName>
        <fullName evidence="2">Uncharacterized protein</fullName>
    </submittedName>
</protein>